<dbReference type="Pfam" id="PF01571">
    <property type="entry name" value="GCV_T"/>
    <property type="match status" value="1"/>
</dbReference>
<dbReference type="EMBL" id="BARU01004046">
    <property type="protein sequence ID" value="GAH18489.1"/>
    <property type="molecule type" value="Genomic_DNA"/>
</dbReference>
<dbReference type="SUPFAM" id="SSF101790">
    <property type="entry name" value="Aminomethyltransferase beta-barrel domain"/>
    <property type="match status" value="1"/>
</dbReference>
<feature type="non-terminal residue" evidence="2">
    <location>
        <position position="272"/>
    </location>
</feature>
<dbReference type="Gene3D" id="4.10.1250.10">
    <property type="entry name" value="Aminomethyltransferase fragment"/>
    <property type="match status" value="1"/>
</dbReference>
<reference evidence="2" key="1">
    <citation type="journal article" date="2014" name="Front. Microbiol.">
        <title>High frequency of phylogenetically diverse reductive dehalogenase-homologous genes in deep subseafloor sedimentary metagenomes.</title>
        <authorList>
            <person name="Kawai M."/>
            <person name="Futagami T."/>
            <person name="Toyoda A."/>
            <person name="Takaki Y."/>
            <person name="Nishi S."/>
            <person name="Hori S."/>
            <person name="Arai W."/>
            <person name="Tsubouchi T."/>
            <person name="Morono Y."/>
            <person name="Uchiyama I."/>
            <person name="Ito T."/>
            <person name="Fujiyama A."/>
            <person name="Inagaki F."/>
            <person name="Takami H."/>
        </authorList>
    </citation>
    <scope>NUCLEOTIDE SEQUENCE</scope>
    <source>
        <strain evidence="2">Expedition CK06-06</strain>
    </source>
</reference>
<sequence>QGKDALPFADYLVTNSVMKMKDGDIKYSPLCYPHGGQVDDLFVYKIKDDFVLLVVNASPNYSIKDYDWIVKNKGNFEVEISNKSRNYGEVAVQGPDAVKLLEPLVKGEISLKELKRFKFIIGELFGNKILISRTGYTGEDGFEIYSFKSEDIVDIWQGILEEGKKFRIKPCGLGARDTTRFEVCYWLYGNDIDETVNPLESGQGWTVKFDKKNFIGKDALLKIKEKGINRKWVGLYIPQGGIPRTKMEVRKDQKKIGYITSGNYCPSLKKVY</sequence>
<dbReference type="GO" id="GO:0005829">
    <property type="term" value="C:cytosol"/>
    <property type="evidence" value="ECO:0007669"/>
    <property type="project" value="TreeGrafter"/>
</dbReference>
<gene>
    <name evidence="2" type="ORF">S03H2_08348</name>
</gene>
<dbReference type="InterPro" id="IPR006222">
    <property type="entry name" value="GCVT_N"/>
</dbReference>
<proteinExistence type="predicted"/>
<dbReference type="Gene3D" id="2.40.30.110">
    <property type="entry name" value="Aminomethyltransferase beta-barrel domains"/>
    <property type="match status" value="1"/>
</dbReference>
<evidence type="ECO:0000313" key="2">
    <source>
        <dbReference type="EMBL" id="GAH18489.1"/>
    </source>
</evidence>
<dbReference type="InterPro" id="IPR028896">
    <property type="entry name" value="GcvT/YgfZ/DmdA"/>
</dbReference>
<dbReference type="InterPro" id="IPR029043">
    <property type="entry name" value="GcvT/YgfZ_C"/>
</dbReference>
<comment type="caution">
    <text evidence="2">The sequence shown here is derived from an EMBL/GenBank/DDBJ whole genome shotgun (WGS) entry which is preliminary data.</text>
</comment>
<feature type="non-terminal residue" evidence="2">
    <location>
        <position position="1"/>
    </location>
</feature>
<organism evidence="2">
    <name type="scientific">marine sediment metagenome</name>
    <dbReference type="NCBI Taxonomy" id="412755"/>
    <lineage>
        <taxon>unclassified sequences</taxon>
        <taxon>metagenomes</taxon>
        <taxon>ecological metagenomes</taxon>
    </lineage>
</organism>
<name>X1EN21_9ZZZZ</name>
<dbReference type="AlphaFoldDB" id="X1EN21"/>
<dbReference type="InterPro" id="IPR027266">
    <property type="entry name" value="TrmE/GcvT-like"/>
</dbReference>
<dbReference type="PANTHER" id="PTHR43757:SF2">
    <property type="entry name" value="AMINOMETHYLTRANSFERASE, MITOCHONDRIAL"/>
    <property type="match status" value="1"/>
</dbReference>
<dbReference type="PIRSF" id="PIRSF006487">
    <property type="entry name" value="GcvT"/>
    <property type="match status" value="1"/>
</dbReference>
<protein>
    <recommendedName>
        <fullName evidence="1">GCVT N-terminal domain-containing protein</fullName>
    </recommendedName>
</protein>
<accession>X1EN21</accession>
<dbReference type="Gene3D" id="3.30.1360.120">
    <property type="entry name" value="Probable tRNA modification gtpase trme, domain 1"/>
    <property type="match status" value="1"/>
</dbReference>
<evidence type="ECO:0000259" key="1">
    <source>
        <dbReference type="Pfam" id="PF01571"/>
    </source>
</evidence>
<dbReference type="Gene3D" id="3.30.70.1400">
    <property type="entry name" value="Aminomethyltransferase beta-barrel domains"/>
    <property type="match status" value="1"/>
</dbReference>
<dbReference type="SUPFAM" id="SSF103025">
    <property type="entry name" value="Folate-binding domain"/>
    <property type="match status" value="1"/>
</dbReference>
<feature type="domain" description="GCVT N-terminal" evidence="1">
    <location>
        <begin position="1"/>
        <end position="211"/>
    </location>
</feature>
<dbReference type="PANTHER" id="PTHR43757">
    <property type="entry name" value="AMINOMETHYLTRANSFERASE"/>
    <property type="match status" value="1"/>
</dbReference>